<dbReference type="InterPro" id="IPR036047">
    <property type="entry name" value="F-box-like_dom_sf"/>
</dbReference>
<dbReference type="Pfam" id="PF00646">
    <property type="entry name" value="F-box"/>
    <property type="match status" value="1"/>
</dbReference>
<gene>
    <name evidence="4" type="ORF">PIB30_052322</name>
</gene>
<keyword evidence="5" id="KW-1185">Reference proteome</keyword>
<reference evidence="4 5" key="1">
    <citation type="journal article" date="2023" name="Plants (Basel)">
        <title>Bridging the Gap: Combining Genomics and Transcriptomics Approaches to Understand Stylosanthes scabra, an Orphan Legume from the Brazilian Caatinga.</title>
        <authorList>
            <person name="Ferreira-Neto J.R.C."/>
            <person name="da Silva M.D."/>
            <person name="Binneck E."/>
            <person name="de Melo N.F."/>
            <person name="da Silva R.H."/>
            <person name="de Melo A.L.T.M."/>
            <person name="Pandolfi V."/>
            <person name="Bustamante F.O."/>
            <person name="Brasileiro-Vidal A.C."/>
            <person name="Benko-Iseppon A.M."/>
        </authorList>
    </citation>
    <scope>NUCLEOTIDE SEQUENCE [LARGE SCALE GENOMIC DNA]</scope>
    <source>
        <tissue evidence="4">Leaves</tissue>
    </source>
</reference>
<organism evidence="4 5">
    <name type="scientific">Stylosanthes scabra</name>
    <dbReference type="NCBI Taxonomy" id="79078"/>
    <lineage>
        <taxon>Eukaryota</taxon>
        <taxon>Viridiplantae</taxon>
        <taxon>Streptophyta</taxon>
        <taxon>Embryophyta</taxon>
        <taxon>Tracheophyta</taxon>
        <taxon>Spermatophyta</taxon>
        <taxon>Magnoliopsida</taxon>
        <taxon>eudicotyledons</taxon>
        <taxon>Gunneridae</taxon>
        <taxon>Pentapetalae</taxon>
        <taxon>rosids</taxon>
        <taxon>fabids</taxon>
        <taxon>Fabales</taxon>
        <taxon>Fabaceae</taxon>
        <taxon>Papilionoideae</taxon>
        <taxon>50 kb inversion clade</taxon>
        <taxon>dalbergioids sensu lato</taxon>
        <taxon>Dalbergieae</taxon>
        <taxon>Pterocarpus clade</taxon>
        <taxon>Stylosanthes</taxon>
    </lineage>
</organism>
<name>A0ABU6VID1_9FABA</name>
<dbReference type="PANTHER" id="PTHR14939:SF5">
    <property type="entry name" value="F-BOX ONLY PROTEIN 22"/>
    <property type="match status" value="1"/>
</dbReference>
<dbReference type="SMART" id="SM01204">
    <property type="entry name" value="FIST_C"/>
    <property type="match status" value="1"/>
</dbReference>
<evidence type="ECO:0000259" key="2">
    <source>
        <dbReference type="SMART" id="SM00256"/>
    </source>
</evidence>
<dbReference type="Gene3D" id="1.20.1280.50">
    <property type="match status" value="1"/>
</dbReference>
<feature type="region of interest" description="Disordered" evidence="1">
    <location>
        <begin position="1"/>
        <end position="34"/>
    </location>
</feature>
<dbReference type="Proteomes" id="UP001341840">
    <property type="component" value="Unassembled WGS sequence"/>
</dbReference>
<dbReference type="SMART" id="SM00256">
    <property type="entry name" value="FBOX"/>
    <property type="match status" value="1"/>
</dbReference>
<feature type="domain" description="F-box" evidence="2">
    <location>
        <begin position="38"/>
        <end position="78"/>
    </location>
</feature>
<dbReference type="InterPro" id="IPR019494">
    <property type="entry name" value="FIST_C"/>
</dbReference>
<comment type="caution">
    <text evidence="4">The sequence shown here is derived from an EMBL/GenBank/DDBJ whole genome shotgun (WGS) entry which is preliminary data.</text>
</comment>
<evidence type="ECO:0000259" key="3">
    <source>
        <dbReference type="SMART" id="SM01204"/>
    </source>
</evidence>
<dbReference type="InterPro" id="IPR001810">
    <property type="entry name" value="F-box_dom"/>
</dbReference>
<evidence type="ECO:0000313" key="5">
    <source>
        <dbReference type="Proteomes" id="UP001341840"/>
    </source>
</evidence>
<evidence type="ECO:0000256" key="1">
    <source>
        <dbReference type="SAM" id="MobiDB-lite"/>
    </source>
</evidence>
<accession>A0ABU6VID1</accession>
<sequence length="545" mass="58931">MEESESPSPSPSSSRRSKKAELSNEANATGNGGSFGSVNDDLLQNILARLPARSFASAACVSKSWSSVCNRILTRPKLSSALSLNPSLSDAVDEVLQKVLCEPIRPHFAIVNVGSGFDLEKIMHLSIMQIGKTLGSNIPVIVTVPNGIIGRDALTDEFKEVKWGALFSGFEGESYARNVNEGIVLTVGYLPGLKVEAIPLRRPTPTRRPSTQCVDDFIKDIKEYSASVSNYPFPVGIILFGEANADMNSVMEKLDCALPRDTVIAGDERGCFMYRSGNAKRNLSVNLDAIALVFAQDRDGSSGTITFHVALSNGVSPVGTTYKAASVRTSSTDCSTWLTAKREGQQEVLDGQSILDDVNNLLENHIASPDLYIGVIKNRKVSVEGEKPTPRSCLSYHGVVGKGHFVLDRGDEEYLYVDGTGVRTGDIFQFYYCDPNAAQASVAKVHDTLKNIKLKGEGNNSCVFGGLIFACYGRGESFFARHNVDSYPLLECFPGLPVAGVFCGGEIVRPFTTMSSQEGSRVNCCLHVYSSVYLVMSYTPPSVEC</sequence>
<feature type="domain" description="FIST C-domain" evidence="3">
    <location>
        <begin position="354"/>
        <end position="510"/>
    </location>
</feature>
<dbReference type="PANTHER" id="PTHR14939">
    <property type="entry name" value="F-BOX ONLY PROTEIN 22"/>
    <property type="match status" value="1"/>
</dbReference>
<dbReference type="EMBL" id="JASCZI010151413">
    <property type="protein sequence ID" value="MED6172692.1"/>
    <property type="molecule type" value="Genomic_DNA"/>
</dbReference>
<proteinExistence type="predicted"/>
<protein>
    <submittedName>
        <fullName evidence="4">Uncharacterized protein</fullName>
    </submittedName>
</protein>
<evidence type="ECO:0000313" key="4">
    <source>
        <dbReference type="EMBL" id="MED6172692.1"/>
    </source>
</evidence>
<dbReference type="Pfam" id="PF10442">
    <property type="entry name" value="FIST_C"/>
    <property type="match status" value="1"/>
</dbReference>
<dbReference type="SUPFAM" id="SSF81383">
    <property type="entry name" value="F-box domain"/>
    <property type="match status" value="1"/>
</dbReference>